<dbReference type="EMBL" id="LAZR01028618">
    <property type="protein sequence ID" value="KKL62041.1"/>
    <property type="molecule type" value="Genomic_DNA"/>
</dbReference>
<comment type="caution">
    <text evidence="1">The sequence shown here is derived from an EMBL/GenBank/DDBJ whole genome shotgun (WGS) entry which is preliminary data.</text>
</comment>
<dbReference type="InterPro" id="IPR011604">
    <property type="entry name" value="PDDEXK-like_dom_sf"/>
</dbReference>
<dbReference type="AlphaFoldDB" id="A0A0F9E713"/>
<sequence>MKITNVTNAPKPFVWAVESGSWKPNPDRLYLTQLYQPPMIRKLTIDYWDELEVDMLDQFFRIHGTAVHSIIEKAAKDRVGIQSEIRLAMPKDFFGIEITGRLDWIDYIESIIADIKNMSAATYGRGLKDDWLAQLNISRYMLFRMHGYKAENLRIYPLYRDWSSGKAMSSDHPDSPYGDIELPVWSIKKTHEFIEKCVADNMTEKVRFCSDEERWRTPDCYAVKKKGAAKAVAATTMIDGERVPIPTKELATKIMNSKKNAKELSVEFRPGGCRRCEGYCDVRTICKEVNKAQWAKDEKETKDES</sequence>
<gene>
    <name evidence="1" type="ORF">LCGC14_2189190</name>
</gene>
<proteinExistence type="predicted"/>
<reference evidence="1" key="1">
    <citation type="journal article" date="2015" name="Nature">
        <title>Complex archaea that bridge the gap between prokaryotes and eukaryotes.</title>
        <authorList>
            <person name="Spang A."/>
            <person name="Saw J.H."/>
            <person name="Jorgensen S.L."/>
            <person name="Zaremba-Niedzwiedzka K."/>
            <person name="Martijn J."/>
            <person name="Lind A.E."/>
            <person name="van Eijk R."/>
            <person name="Schleper C."/>
            <person name="Guy L."/>
            <person name="Ettema T.J."/>
        </authorList>
    </citation>
    <scope>NUCLEOTIDE SEQUENCE</scope>
</reference>
<evidence type="ECO:0000313" key="1">
    <source>
        <dbReference type="EMBL" id="KKL62041.1"/>
    </source>
</evidence>
<protein>
    <recommendedName>
        <fullName evidence="2">PD-(D/E)XK endonuclease-like domain-containing protein</fullName>
    </recommendedName>
</protein>
<accession>A0A0F9E713</accession>
<evidence type="ECO:0008006" key="2">
    <source>
        <dbReference type="Google" id="ProtNLM"/>
    </source>
</evidence>
<name>A0A0F9E713_9ZZZZ</name>
<dbReference type="Gene3D" id="3.90.320.10">
    <property type="match status" value="1"/>
</dbReference>
<organism evidence="1">
    <name type="scientific">marine sediment metagenome</name>
    <dbReference type="NCBI Taxonomy" id="412755"/>
    <lineage>
        <taxon>unclassified sequences</taxon>
        <taxon>metagenomes</taxon>
        <taxon>ecological metagenomes</taxon>
    </lineage>
</organism>